<keyword evidence="1" id="KW-0812">Transmembrane</keyword>
<keyword evidence="1" id="KW-0472">Membrane</keyword>
<feature type="transmembrane region" description="Helical" evidence="1">
    <location>
        <begin position="275"/>
        <end position="293"/>
    </location>
</feature>
<gene>
    <name evidence="2" type="ORF">LITE_LOCUS28238</name>
</gene>
<dbReference type="PANTHER" id="PTHR33698:SF1">
    <property type="entry name" value="NUCLEAR TRANSPORT FACTOR 2 (NTF2) FAMILY PROTEIN"/>
    <property type="match status" value="1"/>
</dbReference>
<evidence type="ECO:0000313" key="2">
    <source>
        <dbReference type="EMBL" id="CAI0444767.1"/>
    </source>
</evidence>
<dbReference type="Gene3D" id="3.10.450.50">
    <property type="match status" value="1"/>
</dbReference>
<dbReference type="SUPFAM" id="SSF54427">
    <property type="entry name" value="NTF2-like"/>
    <property type="match status" value="1"/>
</dbReference>
<evidence type="ECO:0000313" key="3">
    <source>
        <dbReference type="Proteomes" id="UP001154282"/>
    </source>
</evidence>
<organism evidence="2 3">
    <name type="scientific">Linum tenue</name>
    <dbReference type="NCBI Taxonomy" id="586396"/>
    <lineage>
        <taxon>Eukaryota</taxon>
        <taxon>Viridiplantae</taxon>
        <taxon>Streptophyta</taxon>
        <taxon>Embryophyta</taxon>
        <taxon>Tracheophyta</taxon>
        <taxon>Spermatophyta</taxon>
        <taxon>Magnoliopsida</taxon>
        <taxon>eudicotyledons</taxon>
        <taxon>Gunneridae</taxon>
        <taxon>Pentapetalae</taxon>
        <taxon>rosids</taxon>
        <taxon>fabids</taxon>
        <taxon>Malpighiales</taxon>
        <taxon>Linaceae</taxon>
        <taxon>Linum</taxon>
    </lineage>
</organism>
<keyword evidence="1" id="KW-1133">Transmembrane helix</keyword>
<evidence type="ECO:0008006" key="4">
    <source>
        <dbReference type="Google" id="ProtNLM"/>
    </source>
</evidence>
<sequence length="301" mass="33953">MSAIVNLSSVLPHKGTFPFASFKGWSSPPRASRSSDKPWIVANQGRSTIVNSHISRRQAEKKRLLLVITTKTRTTKCLSVDDVDITSAGSDPISPYVVVNSLYEYINAKKLKELGDLISVDCTLEDCSFPFPIQGKKEAMIFFQQLTSSMGQNVKFRIDRVCDNSHELTAAINWHLEWNKTPIPFTRGCSFYECTMGQGSSLVIKKALVVIESPIKPGGIVLVINYQSEAFRKPIIHLLDNLLLSPHVIIRFLMRMYSTFMAPVINPLMAGYFKMWTLIARFFTLGIQLLLYISNKYFGKD</sequence>
<evidence type="ECO:0000256" key="1">
    <source>
        <dbReference type="SAM" id="Phobius"/>
    </source>
</evidence>
<name>A0AAV0MES5_9ROSI</name>
<dbReference type="InterPro" id="IPR032710">
    <property type="entry name" value="NTF2-like_dom_sf"/>
</dbReference>
<accession>A0AAV0MES5</accession>
<proteinExistence type="predicted"/>
<dbReference type="PANTHER" id="PTHR33698">
    <property type="entry name" value="NUCLEAR TRANSPORT FACTOR 2 (NTF2)-LIKE PROTEIN"/>
    <property type="match status" value="1"/>
</dbReference>
<keyword evidence="3" id="KW-1185">Reference proteome</keyword>
<dbReference type="AlphaFoldDB" id="A0AAV0MES5"/>
<dbReference type="Proteomes" id="UP001154282">
    <property type="component" value="Unassembled WGS sequence"/>
</dbReference>
<reference evidence="2" key="1">
    <citation type="submission" date="2022-08" db="EMBL/GenBank/DDBJ databases">
        <authorList>
            <person name="Gutierrez-Valencia J."/>
        </authorList>
    </citation>
    <scope>NUCLEOTIDE SEQUENCE</scope>
</reference>
<protein>
    <recommendedName>
        <fullName evidence="4">SnoaL-like domain-containing protein</fullName>
    </recommendedName>
</protein>
<comment type="caution">
    <text evidence="2">The sequence shown here is derived from an EMBL/GenBank/DDBJ whole genome shotgun (WGS) entry which is preliminary data.</text>
</comment>
<dbReference type="EMBL" id="CAMGYJ010000007">
    <property type="protein sequence ID" value="CAI0444767.1"/>
    <property type="molecule type" value="Genomic_DNA"/>
</dbReference>